<evidence type="ECO:0000259" key="2">
    <source>
        <dbReference type="PROSITE" id="PS51186"/>
    </source>
</evidence>
<evidence type="ECO:0000313" key="3">
    <source>
        <dbReference type="EMBL" id="GGU49742.1"/>
    </source>
</evidence>
<reference evidence="4" key="1">
    <citation type="journal article" date="2019" name="Int. J. Syst. Evol. Microbiol.">
        <title>The Global Catalogue of Microorganisms (GCM) 10K type strain sequencing project: providing services to taxonomists for standard genome sequencing and annotation.</title>
        <authorList>
            <consortium name="The Broad Institute Genomics Platform"/>
            <consortium name="The Broad Institute Genome Sequencing Center for Infectious Disease"/>
            <person name="Wu L."/>
            <person name="Ma J."/>
        </authorList>
    </citation>
    <scope>NUCLEOTIDE SEQUENCE [LARGE SCALE GENOMIC DNA]</scope>
    <source>
        <strain evidence="4">JCM 3399</strain>
    </source>
</reference>
<dbReference type="InterPro" id="IPR000182">
    <property type="entry name" value="GNAT_dom"/>
</dbReference>
<dbReference type="Proteomes" id="UP000654471">
    <property type="component" value="Unassembled WGS sequence"/>
</dbReference>
<name>A0ABQ2USN8_9ACTN</name>
<sequence length="236" mass="25691">MGAGRNAHGRRAAAQGPARPPAGTRAPSGGPGRPVNRLAPTGSRGEDPGMHPTDPYLTTARLALRPFADTEADLDLVVALDSDPEVMRYITGGRPMTRAEIRAESFQRMLRGGFWATHLRATGEFLGWHCLQPDAESPAPSADLGYRLRKAAWGRGFATEGALALIAKGFGELGYDRITANTMSVNTGSRHVMEKCGLSYTRTYYEEWPHPVAGDEHGDVEYVLTREEWSTRRQAG</sequence>
<evidence type="ECO:0000313" key="4">
    <source>
        <dbReference type="Proteomes" id="UP000654471"/>
    </source>
</evidence>
<dbReference type="PANTHER" id="PTHR43792">
    <property type="entry name" value="GNAT FAMILY, PUTATIVE (AFU_ORTHOLOGUE AFUA_3G00765)-RELATED-RELATED"/>
    <property type="match status" value="1"/>
</dbReference>
<keyword evidence="4" id="KW-1185">Reference proteome</keyword>
<feature type="domain" description="N-acetyltransferase" evidence="2">
    <location>
        <begin position="62"/>
        <end position="227"/>
    </location>
</feature>
<organism evidence="3 4">
    <name type="scientific">Streptomyces albospinus</name>
    <dbReference type="NCBI Taxonomy" id="285515"/>
    <lineage>
        <taxon>Bacteria</taxon>
        <taxon>Bacillati</taxon>
        <taxon>Actinomycetota</taxon>
        <taxon>Actinomycetes</taxon>
        <taxon>Kitasatosporales</taxon>
        <taxon>Streptomycetaceae</taxon>
        <taxon>Streptomyces</taxon>
    </lineage>
</organism>
<dbReference type="InterPro" id="IPR016181">
    <property type="entry name" value="Acyl_CoA_acyltransferase"/>
</dbReference>
<dbReference type="Pfam" id="PF13302">
    <property type="entry name" value="Acetyltransf_3"/>
    <property type="match status" value="1"/>
</dbReference>
<dbReference type="PANTHER" id="PTHR43792:SF1">
    <property type="entry name" value="N-ACETYLTRANSFERASE DOMAIN-CONTAINING PROTEIN"/>
    <property type="match status" value="1"/>
</dbReference>
<evidence type="ECO:0000256" key="1">
    <source>
        <dbReference type="SAM" id="MobiDB-lite"/>
    </source>
</evidence>
<dbReference type="Gene3D" id="3.40.630.30">
    <property type="match status" value="1"/>
</dbReference>
<feature type="compositionally biased region" description="Low complexity" evidence="1">
    <location>
        <begin position="1"/>
        <end position="28"/>
    </location>
</feature>
<dbReference type="SUPFAM" id="SSF55729">
    <property type="entry name" value="Acyl-CoA N-acyltransferases (Nat)"/>
    <property type="match status" value="1"/>
</dbReference>
<dbReference type="PROSITE" id="PS51186">
    <property type="entry name" value="GNAT"/>
    <property type="match status" value="1"/>
</dbReference>
<comment type="caution">
    <text evidence="3">The sequence shown here is derived from an EMBL/GenBank/DDBJ whole genome shotgun (WGS) entry which is preliminary data.</text>
</comment>
<feature type="region of interest" description="Disordered" evidence="1">
    <location>
        <begin position="1"/>
        <end position="56"/>
    </location>
</feature>
<protein>
    <submittedName>
        <fullName evidence="3">GNAT family acetyltransferase</fullName>
    </submittedName>
</protein>
<dbReference type="EMBL" id="BMRP01000003">
    <property type="protein sequence ID" value="GGU49742.1"/>
    <property type="molecule type" value="Genomic_DNA"/>
</dbReference>
<proteinExistence type="predicted"/>
<gene>
    <name evidence="3" type="ORF">GCM10010211_12440</name>
</gene>
<accession>A0ABQ2USN8</accession>
<dbReference type="InterPro" id="IPR051531">
    <property type="entry name" value="N-acetyltransferase"/>
</dbReference>